<evidence type="ECO:0000256" key="2">
    <source>
        <dbReference type="ARBA" id="ARBA00023015"/>
    </source>
</evidence>
<sequence>MNKLDLLKTFVRVTELSSFTQAGESLGLPRSTASDQIRMLEDLVGARLFHRTTRKVQPTQDGAALYERSKELLADMDELEGLFRRDGAVLAGRLRVDMPTVVARKLVIPKLAQFVDAYPHIEVELSSSDRRVDLVRDGFDCVLRIGELPDASLVARSLGAMTMLNCASPAYLAKHGVPHTLDDLRKHRVVHYVPVLGARPIGFEYVLNGVTHQLPMAGTITVNNTDTYEAAALGGLGLIQSPVLGIRDHIESGRLVHVLPDFVAAPMDVSLLYANRRHLPQRAHVFMEWMTALIRDDEAQYANR</sequence>
<dbReference type="PROSITE" id="PS50931">
    <property type="entry name" value="HTH_LYSR"/>
    <property type="match status" value="1"/>
</dbReference>
<dbReference type="AlphaFoldDB" id="A0A5C0AYQ2"/>
<proteinExistence type="inferred from homology"/>
<dbReference type="FunFam" id="1.10.10.10:FF:000001">
    <property type="entry name" value="LysR family transcriptional regulator"/>
    <property type="match status" value="1"/>
</dbReference>
<dbReference type="InterPro" id="IPR005119">
    <property type="entry name" value="LysR_subst-bd"/>
</dbReference>
<comment type="similarity">
    <text evidence="1">Belongs to the LysR transcriptional regulatory family.</text>
</comment>
<protein>
    <submittedName>
        <fullName evidence="6">LysR family transcriptional regulator</fullName>
    </submittedName>
</protein>
<dbReference type="OrthoDB" id="9076738at2"/>
<dbReference type="GO" id="GO:0043565">
    <property type="term" value="F:sequence-specific DNA binding"/>
    <property type="evidence" value="ECO:0007669"/>
    <property type="project" value="TreeGrafter"/>
</dbReference>
<dbReference type="GO" id="GO:0006351">
    <property type="term" value="P:DNA-templated transcription"/>
    <property type="evidence" value="ECO:0007669"/>
    <property type="project" value="TreeGrafter"/>
</dbReference>
<dbReference type="PANTHER" id="PTHR30537:SF72">
    <property type="entry name" value="LYSR FAMILY TRANSCRIPTIONAL REGULATOR"/>
    <property type="match status" value="1"/>
</dbReference>
<dbReference type="InterPro" id="IPR036388">
    <property type="entry name" value="WH-like_DNA-bd_sf"/>
</dbReference>
<evidence type="ECO:0000256" key="3">
    <source>
        <dbReference type="ARBA" id="ARBA00023125"/>
    </source>
</evidence>
<keyword evidence="3" id="KW-0238">DNA-binding</keyword>
<dbReference type="SUPFAM" id="SSF53850">
    <property type="entry name" value="Periplasmic binding protein-like II"/>
    <property type="match status" value="1"/>
</dbReference>
<evidence type="ECO:0000256" key="4">
    <source>
        <dbReference type="ARBA" id="ARBA00023163"/>
    </source>
</evidence>
<evidence type="ECO:0000256" key="1">
    <source>
        <dbReference type="ARBA" id="ARBA00009437"/>
    </source>
</evidence>
<name>A0A5C0AYQ2_9BURK</name>
<feature type="domain" description="HTH lysR-type" evidence="5">
    <location>
        <begin position="1"/>
        <end position="59"/>
    </location>
</feature>
<keyword evidence="7" id="KW-1185">Reference proteome</keyword>
<keyword evidence="2" id="KW-0805">Transcription regulation</keyword>
<dbReference type="SUPFAM" id="SSF46785">
    <property type="entry name" value="Winged helix' DNA-binding domain"/>
    <property type="match status" value="1"/>
</dbReference>
<dbReference type="EMBL" id="CP043046">
    <property type="protein sequence ID" value="QEI06734.1"/>
    <property type="molecule type" value="Genomic_DNA"/>
</dbReference>
<organism evidence="6 7">
    <name type="scientific">Pigmentiphaga aceris</name>
    <dbReference type="NCBI Taxonomy" id="1940612"/>
    <lineage>
        <taxon>Bacteria</taxon>
        <taxon>Pseudomonadati</taxon>
        <taxon>Pseudomonadota</taxon>
        <taxon>Betaproteobacteria</taxon>
        <taxon>Burkholderiales</taxon>
        <taxon>Alcaligenaceae</taxon>
        <taxon>Pigmentiphaga</taxon>
    </lineage>
</organism>
<evidence type="ECO:0000313" key="6">
    <source>
        <dbReference type="EMBL" id="QEI06734.1"/>
    </source>
</evidence>
<gene>
    <name evidence="6" type="ORF">FXN63_13510</name>
</gene>
<dbReference type="Pfam" id="PF00126">
    <property type="entry name" value="HTH_1"/>
    <property type="match status" value="1"/>
</dbReference>
<dbReference type="RefSeq" id="WP_148815628.1">
    <property type="nucleotide sequence ID" value="NZ_CP043046.1"/>
</dbReference>
<dbReference type="Gene3D" id="3.40.190.290">
    <property type="match status" value="1"/>
</dbReference>
<dbReference type="InterPro" id="IPR036390">
    <property type="entry name" value="WH_DNA-bd_sf"/>
</dbReference>
<dbReference type="Gene3D" id="1.10.10.10">
    <property type="entry name" value="Winged helix-like DNA-binding domain superfamily/Winged helix DNA-binding domain"/>
    <property type="match status" value="1"/>
</dbReference>
<evidence type="ECO:0000259" key="5">
    <source>
        <dbReference type="PROSITE" id="PS50931"/>
    </source>
</evidence>
<evidence type="ECO:0000313" key="7">
    <source>
        <dbReference type="Proteomes" id="UP000325161"/>
    </source>
</evidence>
<dbReference type="InterPro" id="IPR058163">
    <property type="entry name" value="LysR-type_TF_proteobact-type"/>
</dbReference>
<dbReference type="PANTHER" id="PTHR30537">
    <property type="entry name" value="HTH-TYPE TRANSCRIPTIONAL REGULATOR"/>
    <property type="match status" value="1"/>
</dbReference>
<dbReference type="GO" id="GO:0003700">
    <property type="term" value="F:DNA-binding transcription factor activity"/>
    <property type="evidence" value="ECO:0007669"/>
    <property type="project" value="InterPro"/>
</dbReference>
<dbReference type="Proteomes" id="UP000325161">
    <property type="component" value="Chromosome"/>
</dbReference>
<dbReference type="FunFam" id="3.40.190.290:FF:000001">
    <property type="entry name" value="Transcriptional regulator, LysR family"/>
    <property type="match status" value="1"/>
</dbReference>
<dbReference type="CDD" id="cd08472">
    <property type="entry name" value="PBP2_CrgA_like_3"/>
    <property type="match status" value="1"/>
</dbReference>
<dbReference type="Pfam" id="PF03466">
    <property type="entry name" value="LysR_substrate"/>
    <property type="match status" value="1"/>
</dbReference>
<reference evidence="6 7" key="1">
    <citation type="submission" date="2019-08" db="EMBL/GenBank/DDBJ databases">
        <title>Amphibian skin-associated Pigmentiphaga: genome sequence and occurrence across geography and hosts.</title>
        <authorList>
            <person name="Bletz M.C."/>
            <person name="Bunk B."/>
            <person name="Sproeer C."/>
            <person name="Biwer P."/>
            <person name="Reiter S."/>
            <person name="Rabemananjara F.C.E."/>
            <person name="Schulz S."/>
            <person name="Overmann J."/>
            <person name="Vences M."/>
        </authorList>
    </citation>
    <scope>NUCLEOTIDE SEQUENCE [LARGE SCALE GENOMIC DNA]</scope>
    <source>
        <strain evidence="6 7">Mada1488</strain>
    </source>
</reference>
<dbReference type="InterPro" id="IPR000847">
    <property type="entry name" value="LysR_HTH_N"/>
</dbReference>
<accession>A0A5C0AYQ2</accession>
<dbReference type="KEGG" id="pacr:FXN63_13510"/>
<keyword evidence="4" id="KW-0804">Transcription</keyword>